<protein>
    <recommendedName>
        <fullName evidence="10">Cytochrome b-c1 complex subunit 2, mitochondrial</fullName>
    </recommendedName>
    <alternativeName>
        <fullName evidence="11">Core protein II</fullName>
    </alternativeName>
</protein>
<dbReference type="Pfam" id="PF00675">
    <property type="entry name" value="Peptidase_M16"/>
    <property type="match status" value="1"/>
</dbReference>
<keyword evidence="3" id="KW-0679">Respiratory chain</keyword>
<keyword evidence="8" id="KW-0472">Membrane</keyword>
<dbReference type="GO" id="GO:0046872">
    <property type="term" value="F:metal ion binding"/>
    <property type="evidence" value="ECO:0007669"/>
    <property type="project" value="InterPro"/>
</dbReference>
<dbReference type="STRING" id="5454.A0A163H7D4"/>
<sequence length="624" mass="66754">MLSRTIACRGAQRAARPLSTTQRRALAAPASGSFQYQSGEAKGVKFASRDFAGPTTTLALVAKAGTRYETLPGLTEGLANFAFRATERRSTLRIVRESELLGASLTAHHSRENLVLEAKFLRDDLPYFVELFGEVVSQTKYQPHVYNEEVLPLIHFAHTRFINSPIEMAINSAHSLAFHRGLGNSTASASQTPYTKYLDAETIEHFSKSAYAKSNFAVVANGADHAEFSKWVGQFFDSVPASPAHQLTQGADQTKYHGGEERLAHDGGNAMVIAFPGSSSFTGQFYKPEIAVLGSLLGGKSAVKWSSGFTILGQAKATPSTQVNTTSAIYSDAGLLFTSITGSASSVAETAKAAVEAIKKIASGDISSEAIAKAKAAAKFKELENGQDIRAGLQLSGNGLVNNSQAYQIDEVAKAIDGVSEEAVKSAAKTLLESRASVSAVGDLFALPYAEELGLKVNNNSSSNNNNNNSNSNNNNSNNNNNNNSNSNNNNINNNINNINNSSTAIPRQKSTSTRRRSHSSVTLHPPQPRPASTSPALARRLRPRGPAMARTAYPRAPLRRIVKAHANRAVGRDVDVLIYLNYLLFMQDVLGEAAIRGKVKGGRGVSAGSVRRVAEGCLRRCKG</sequence>
<dbReference type="Gene3D" id="1.10.20.10">
    <property type="entry name" value="Histone, subunit A"/>
    <property type="match status" value="1"/>
</dbReference>
<dbReference type="InterPro" id="IPR011249">
    <property type="entry name" value="Metalloenz_LuxS/M16"/>
</dbReference>
<evidence type="ECO:0000259" key="14">
    <source>
        <dbReference type="Pfam" id="PF05193"/>
    </source>
</evidence>
<evidence type="ECO:0000256" key="5">
    <source>
        <dbReference type="ARBA" id="ARBA00022946"/>
    </source>
</evidence>
<accession>A0A163H7D4</accession>
<evidence type="ECO:0000256" key="10">
    <source>
        <dbReference type="ARBA" id="ARBA00040751"/>
    </source>
</evidence>
<evidence type="ECO:0000256" key="2">
    <source>
        <dbReference type="ARBA" id="ARBA00022448"/>
    </source>
</evidence>
<evidence type="ECO:0000256" key="1">
    <source>
        <dbReference type="ARBA" id="ARBA00004443"/>
    </source>
</evidence>
<keyword evidence="2" id="KW-0813">Transport</keyword>
<comment type="subcellular location">
    <subcellularLocation>
        <location evidence="1">Mitochondrion inner membrane</location>
        <topology evidence="1">Peripheral membrane protein</topology>
        <orientation evidence="1">Matrix side</orientation>
    </subcellularLocation>
</comment>
<comment type="similarity">
    <text evidence="9">Belongs to the peptidase M16 family. UQCRC2/QCR2 subfamily.</text>
</comment>
<evidence type="ECO:0000256" key="8">
    <source>
        <dbReference type="ARBA" id="ARBA00023136"/>
    </source>
</evidence>
<dbReference type="Gene3D" id="3.30.830.10">
    <property type="entry name" value="Metalloenzyme, LuxS/M16 peptidase-like"/>
    <property type="match status" value="2"/>
</dbReference>
<feature type="domain" description="Peptidase M16 C-terminal" evidence="14">
    <location>
        <begin position="198"/>
        <end position="377"/>
    </location>
</feature>
<gene>
    <name evidence="15" type="ORF">ST47_g3666</name>
</gene>
<dbReference type="Pfam" id="PF05193">
    <property type="entry name" value="Peptidase_M16_C"/>
    <property type="match status" value="1"/>
</dbReference>
<evidence type="ECO:0000256" key="11">
    <source>
        <dbReference type="ARBA" id="ARBA00041372"/>
    </source>
</evidence>
<evidence type="ECO:0000313" key="16">
    <source>
        <dbReference type="Proteomes" id="UP000076837"/>
    </source>
</evidence>
<keyword evidence="6" id="KW-0249">Electron transport</keyword>
<feature type="domain" description="Peptidase M16 N-terminal" evidence="13">
    <location>
        <begin position="52"/>
        <end position="178"/>
    </location>
</feature>
<evidence type="ECO:0000256" key="9">
    <source>
        <dbReference type="ARBA" id="ARBA00038146"/>
    </source>
</evidence>
<evidence type="ECO:0000313" key="15">
    <source>
        <dbReference type="EMBL" id="KZM25190.1"/>
    </source>
</evidence>
<keyword evidence="4" id="KW-0999">Mitochondrion inner membrane</keyword>
<dbReference type="EMBL" id="JYNV01000134">
    <property type="protein sequence ID" value="KZM25190.1"/>
    <property type="molecule type" value="Genomic_DNA"/>
</dbReference>
<comment type="caution">
    <text evidence="15">The sequence shown here is derived from an EMBL/GenBank/DDBJ whole genome shotgun (WGS) entry which is preliminary data.</text>
</comment>
<dbReference type="Proteomes" id="UP000076837">
    <property type="component" value="Unassembled WGS sequence"/>
</dbReference>
<dbReference type="PANTHER" id="PTHR11851:SF209">
    <property type="entry name" value="CYTOCHROME B-C1 COMPLEX SUBUNIT 2, MITOCHONDRIAL"/>
    <property type="match status" value="1"/>
</dbReference>
<name>A0A163H7D4_DIDRA</name>
<feature type="compositionally biased region" description="Low complexity" evidence="12">
    <location>
        <begin position="458"/>
        <end position="503"/>
    </location>
</feature>
<dbReference type="GO" id="GO:0005743">
    <property type="term" value="C:mitochondrial inner membrane"/>
    <property type="evidence" value="ECO:0007669"/>
    <property type="project" value="UniProtKB-SubCell"/>
</dbReference>
<dbReference type="PANTHER" id="PTHR11851">
    <property type="entry name" value="METALLOPROTEASE"/>
    <property type="match status" value="1"/>
</dbReference>
<evidence type="ECO:0000256" key="6">
    <source>
        <dbReference type="ARBA" id="ARBA00022982"/>
    </source>
</evidence>
<evidence type="ECO:0000256" key="12">
    <source>
        <dbReference type="SAM" id="MobiDB-lite"/>
    </source>
</evidence>
<evidence type="ECO:0000259" key="13">
    <source>
        <dbReference type="Pfam" id="PF00675"/>
    </source>
</evidence>
<dbReference type="GO" id="GO:0046982">
    <property type="term" value="F:protein heterodimerization activity"/>
    <property type="evidence" value="ECO:0007669"/>
    <property type="project" value="InterPro"/>
</dbReference>
<dbReference type="InterPro" id="IPR007863">
    <property type="entry name" value="Peptidase_M16_C"/>
</dbReference>
<dbReference type="AlphaFoldDB" id="A0A163H7D4"/>
<dbReference type="InterPro" id="IPR009072">
    <property type="entry name" value="Histone-fold"/>
</dbReference>
<dbReference type="InterPro" id="IPR050361">
    <property type="entry name" value="MPP/UQCRC_Complex"/>
</dbReference>
<keyword evidence="16" id="KW-1185">Reference proteome</keyword>
<dbReference type="InterPro" id="IPR011765">
    <property type="entry name" value="Pept_M16_N"/>
</dbReference>
<dbReference type="SUPFAM" id="SSF63411">
    <property type="entry name" value="LuxS/MPP-like metallohydrolase"/>
    <property type="match status" value="2"/>
</dbReference>
<keyword evidence="7" id="KW-0496">Mitochondrion</keyword>
<evidence type="ECO:0000256" key="4">
    <source>
        <dbReference type="ARBA" id="ARBA00022792"/>
    </source>
</evidence>
<feature type="region of interest" description="Disordered" evidence="12">
    <location>
        <begin position="458"/>
        <end position="551"/>
    </location>
</feature>
<proteinExistence type="inferred from homology"/>
<reference evidence="15 16" key="1">
    <citation type="journal article" date="2016" name="Sci. Rep.">
        <title>Draft genome sequencing and secretome analysis of fungal phytopathogen Ascochyta rabiei provides insight into the necrotrophic effector repertoire.</title>
        <authorList>
            <person name="Verma S."/>
            <person name="Gazara R.K."/>
            <person name="Nizam S."/>
            <person name="Parween S."/>
            <person name="Chattopadhyay D."/>
            <person name="Verma P.K."/>
        </authorList>
    </citation>
    <scope>NUCLEOTIDE SEQUENCE [LARGE SCALE GENOMIC DNA]</scope>
    <source>
        <strain evidence="15 16">ArDII</strain>
    </source>
</reference>
<dbReference type="CDD" id="cd13732">
    <property type="entry name" value="HFD_CENP-W"/>
    <property type="match status" value="1"/>
</dbReference>
<evidence type="ECO:0000256" key="3">
    <source>
        <dbReference type="ARBA" id="ARBA00022660"/>
    </source>
</evidence>
<keyword evidence="5" id="KW-0809">Transit peptide</keyword>
<organism evidence="15 16">
    <name type="scientific">Didymella rabiei</name>
    <name type="common">Chickpea ascochyta blight fungus</name>
    <name type="synonym">Mycosphaerella rabiei</name>
    <dbReference type="NCBI Taxonomy" id="5454"/>
    <lineage>
        <taxon>Eukaryota</taxon>
        <taxon>Fungi</taxon>
        <taxon>Dikarya</taxon>
        <taxon>Ascomycota</taxon>
        <taxon>Pezizomycotina</taxon>
        <taxon>Dothideomycetes</taxon>
        <taxon>Pleosporomycetidae</taxon>
        <taxon>Pleosporales</taxon>
        <taxon>Pleosporineae</taxon>
        <taxon>Didymellaceae</taxon>
        <taxon>Ascochyta</taxon>
    </lineage>
</organism>
<evidence type="ECO:0000256" key="7">
    <source>
        <dbReference type="ARBA" id="ARBA00023128"/>
    </source>
</evidence>
<dbReference type="FunFam" id="3.30.830.10:FF:000021">
    <property type="entry name" value="Cytochrome b-c1 complex subunit 2"/>
    <property type="match status" value="1"/>
</dbReference>